<dbReference type="GO" id="GO:0004867">
    <property type="term" value="F:serine-type endopeptidase inhibitor activity"/>
    <property type="evidence" value="ECO:0007669"/>
    <property type="project" value="InterPro"/>
</dbReference>
<organism evidence="4 5">
    <name type="scientific">Liparis tanakae</name>
    <name type="common">Tanaka's snailfish</name>
    <dbReference type="NCBI Taxonomy" id="230148"/>
    <lineage>
        <taxon>Eukaryota</taxon>
        <taxon>Metazoa</taxon>
        <taxon>Chordata</taxon>
        <taxon>Craniata</taxon>
        <taxon>Vertebrata</taxon>
        <taxon>Euteleostomi</taxon>
        <taxon>Actinopterygii</taxon>
        <taxon>Neopterygii</taxon>
        <taxon>Teleostei</taxon>
        <taxon>Neoteleostei</taxon>
        <taxon>Acanthomorphata</taxon>
        <taxon>Eupercaria</taxon>
        <taxon>Perciformes</taxon>
        <taxon>Cottioidei</taxon>
        <taxon>Cottales</taxon>
        <taxon>Liparidae</taxon>
        <taxon>Liparis</taxon>
    </lineage>
</organism>
<dbReference type="InterPro" id="IPR000215">
    <property type="entry name" value="Serpin_fam"/>
</dbReference>
<dbReference type="Proteomes" id="UP000314294">
    <property type="component" value="Unassembled WGS sequence"/>
</dbReference>
<name>A0A4Z2F5I9_9TELE</name>
<dbReference type="PANTHER" id="PTHR11461:SF129">
    <property type="entry name" value="SERPIN E3"/>
    <property type="match status" value="1"/>
</dbReference>
<evidence type="ECO:0000313" key="4">
    <source>
        <dbReference type="EMBL" id="TNN36024.1"/>
    </source>
</evidence>
<protein>
    <submittedName>
        <fullName evidence="4">Putative serpin E3</fullName>
    </submittedName>
</protein>
<evidence type="ECO:0000313" key="5">
    <source>
        <dbReference type="Proteomes" id="UP000314294"/>
    </source>
</evidence>
<feature type="domain" description="Serpin" evidence="3">
    <location>
        <begin position="216"/>
        <end position="495"/>
    </location>
</feature>
<evidence type="ECO:0000256" key="1">
    <source>
        <dbReference type="RuleBase" id="RU000411"/>
    </source>
</evidence>
<feature type="compositionally biased region" description="Low complexity" evidence="2">
    <location>
        <begin position="345"/>
        <end position="355"/>
    </location>
</feature>
<evidence type="ECO:0000256" key="2">
    <source>
        <dbReference type="SAM" id="MobiDB-lite"/>
    </source>
</evidence>
<comment type="similarity">
    <text evidence="1">Belongs to the serpin family.</text>
</comment>
<dbReference type="InterPro" id="IPR036186">
    <property type="entry name" value="Serpin_sf"/>
</dbReference>
<feature type="region of interest" description="Disordered" evidence="2">
    <location>
        <begin position="1"/>
        <end position="168"/>
    </location>
</feature>
<reference evidence="4 5" key="1">
    <citation type="submission" date="2019-03" db="EMBL/GenBank/DDBJ databases">
        <title>First draft genome of Liparis tanakae, snailfish: a comprehensive survey of snailfish specific genes.</title>
        <authorList>
            <person name="Kim W."/>
            <person name="Song I."/>
            <person name="Jeong J.-H."/>
            <person name="Kim D."/>
            <person name="Kim S."/>
            <person name="Ryu S."/>
            <person name="Song J.Y."/>
            <person name="Lee S.K."/>
        </authorList>
    </citation>
    <scope>NUCLEOTIDE SEQUENCE [LARGE SCALE GENOMIC DNA]</scope>
    <source>
        <tissue evidence="4">Muscle</tissue>
    </source>
</reference>
<sequence length="498" mass="54757">MFDFQVLVWDVPAPPPPGSCSPERPDWTSGTDVSAGDQDHGSERPAQGDTAGGPDQRPETCSRGQREEQRPETCSRGQREDQRPETRDQRPETRDQRPETRDQRPETRDLRPETRDQRPETRDQRPETRDQRPETRDLRPGRRQSQSPEPDAWFQPEGPAVDLSTGKGDLGPRPAALRMRVLRVADLLLGLWLVGGSLCDGGLQRGMAELHGRLAVVLFQSLSRTEDSSNLLVSPASVASSLGLLQLGARGNTLAQLEATLGYDVKDLRVQDFLLGSQRDAANGSQVALLQQSCTLFVQSGVPLLADFTRRAAAWAAGGLLRADFSQANRTGRGAAEEAWPLQAGSSSGEPSGSGEPPPEAPWSGRRLQMALVNTVAFRGVWQKQFLFSSTQNLPFTLSNGTAVKVPMMHQAGEVRFGQFQTAWEQRYTVLELPYLGRALSLQVALPSDRKTPLSSLESQLSARQLASWDAGLRRTRMDVLLPRFRSDARCTVLPSGL</sequence>
<feature type="compositionally biased region" description="Basic and acidic residues" evidence="2">
    <location>
        <begin position="56"/>
        <end position="140"/>
    </location>
</feature>
<gene>
    <name evidence="4" type="primary">serpine3</name>
    <name evidence="4" type="ORF">EYF80_053808</name>
</gene>
<dbReference type="Pfam" id="PF00079">
    <property type="entry name" value="Serpin"/>
    <property type="match status" value="2"/>
</dbReference>
<feature type="region of interest" description="Disordered" evidence="2">
    <location>
        <begin position="338"/>
        <end position="364"/>
    </location>
</feature>
<dbReference type="PANTHER" id="PTHR11461">
    <property type="entry name" value="SERINE PROTEASE INHIBITOR, SERPIN"/>
    <property type="match status" value="1"/>
</dbReference>
<dbReference type="InterPro" id="IPR042185">
    <property type="entry name" value="Serpin_sf_2"/>
</dbReference>
<dbReference type="SUPFAM" id="SSF56574">
    <property type="entry name" value="Serpins"/>
    <property type="match status" value="1"/>
</dbReference>
<dbReference type="InterPro" id="IPR042178">
    <property type="entry name" value="Serpin_sf_1"/>
</dbReference>
<dbReference type="AlphaFoldDB" id="A0A4Z2F5I9"/>
<proteinExistence type="inferred from homology"/>
<comment type="caution">
    <text evidence="4">The sequence shown here is derived from an EMBL/GenBank/DDBJ whole genome shotgun (WGS) entry which is preliminary data.</text>
</comment>
<dbReference type="SMART" id="SM00093">
    <property type="entry name" value="SERPIN"/>
    <property type="match status" value="1"/>
</dbReference>
<accession>A0A4Z2F5I9</accession>
<dbReference type="Gene3D" id="2.30.39.10">
    <property type="entry name" value="Alpha-1-antitrypsin, domain 1"/>
    <property type="match status" value="1"/>
</dbReference>
<dbReference type="Gene3D" id="3.30.497.10">
    <property type="entry name" value="Antithrombin, subunit I, domain 2"/>
    <property type="match status" value="1"/>
</dbReference>
<dbReference type="OrthoDB" id="8179360at2759"/>
<keyword evidence="5" id="KW-1185">Reference proteome</keyword>
<evidence type="ECO:0000259" key="3">
    <source>
        <dbReference type="SMART" id="SM00093"/>
    </source>
</evidence>
<dbReference type="InterPro" id="IPR023796">
    <property type="entry name" value="Serpin_dom"/>
</dbReference>
<dbReference type="EMBL" id="SRLO01001670">
    <property type="protein sequence ID" value="TNN36024.1"/>
    <property type="molecule type" value="Genomic_DNA"/>
</dbReference>
<dbReference type="GO" id="GO:0005615">
    <property type="term" value="C:extracellular space"/>
    <property type="evidence" value="ECO:0007669"/>
    <property type="project" value="InterPro"/>
</dbReference>